<gene>
    <name evidence="1" type="ORF">K457DRAFT_122152</name>
</gene>
<sequence>MGAMVVARAMPKDALSFHHIAGGWCDRGLRQKKSAGGLGEYSSRKGERKIMTRSESVVLKETGRSQADKSKSLERVTFILLPFTFIFVSPTIVHSNAIVCGRAKIQTKEPMAVMTIRKALSSLSFGHACCKHKPPFMGLRHNSNDRVHLWTCLERQMFYMSSANRTPVHVHFTSIQYDLLECSSNSPTE</sequence>
<dbReference type="EMBL" id="KV442020">
    <property type="protein sequence ID" value="OAQ33683.1"/>
    <property type="molecule type" value="Genomic_DNA"/>
</dbReference>
<organism evidence="1 2">
    <name type="scientific">Linnemannia elongata AG-77</name>
    <dbReference type="NCBI Taxonomy" id="1314771"/>
    <lineage>
        <taxon>Eukaryota</taxon>
        <taxon>Fungi</taxon>
        <taxon>Fungi incertae sedis</taxon>
        <taxon>Mucoromycota</taxon>
        <taxon>Mortierellomycotina</taxon>
        <taxon>Mortierellomycetes</taxon>
        <taxon>Mortierellales</taxon>
        <taxon>Mortierellaceae</taxon>
        <taxon>Linnemannia</taxon>
    </lineage>
</organism>
<evidence type="ECO:0000313" key="1">
    <source>
        <dbReference type="EMBL" id="OAQ33683.1"/>
    </source>
</evidence>
<accession>A0A197K922</accession>
<reference evidence="1 2" key="1">
    <citation type="submission" date="2016-05" db="EMBL/GenBank/DDBJ databases">
        <title>Genome sequencing reveals origins of a unique bacterial endosymbiosis in the earliest lineages of terrestrial Fungi.</title>
        <authorList>
            <consortium name="DOE Joint Genome Institute"/>
            <person name="Uehling J."/>
            <person name="Gryganskyi A."/>
            <person name="Hameed K."/>
            <person name="Tschaplinski T."/>
            <person name="Misztal P."/>
            <person name="Wu S."/>
            <person name="Desiro A."/>
            <person name="Vande Pol N."/>
            <person name="Du Z.-Y."/>
            <person name="Zienkiewicz A."/>
            <person name="Zienkiewicz K."/>
            <person name="Morin E."/>
            <person name="Tisserant E."/>
            <person name="Splivallo R."/>
            <person name="Hainaut M."/>
            <person name="Henrissat B."/>
            <person name="Ohm R."/>
            <person name="Kuo A."/>
            <person name="Yan J."/>
            <person name="Lipzen A."/>
            <person name="Nolan M."/>
            <person name="Labutti K."/>
            <person name="Barry K."/>
            <person name="Goldstein A."/>
            <person name="Labbe J."/>
            <person name="Schadt C."/>
            <person name="Tuskan G."/>
            <person name="Grigoriev I."/>
            <person name="Martin F."/>
            <person name="Vilgalys R."/>
            <person name="Bonito G."/>
        </authorList>
    </citation>
    <scope>NUCLEOTIDE SEQUENCE [LARGE SCALE GENOMIC DNA]</scope>
    <source>
        <strain evidence="1 2">AG-77</strain>
    </source>
</reference>
<proteinExistence type="predicted"/>
<name>A0A197K922_9FUNG</name>
<evidence type="ECO:0000313" key="2">
    <source>
        <dbReference type="Proteomes" id="UP000078512"/>
    </source>
</evidence>
<keyword evidence="2" id="KW-1185">Reference proteome</keyword>
<protein>
    <submittedName>
        <fullName evidence="1">Uncharacterized protein</fullName>
    </submittedName>
</protein>
<dbReference type="Proteomes" id="UP000078512">
    <property type="component" value="Unassembled WGS sequence"/>
</dbReference>
<dbReference type="AlphaFoldDB" id="A0A197K922"/>